<feature type="transmembrane region" description="Helical" evidence="1">
    <location>
        <begin position="67"/>
        <end position="87"/>
    </location>
</feature>
<dbReference type="EMBL" id="JAPQKR010000014">
    <property type="protein sequence ID" value="KAJ5198723.1"/>
    <property type="molecule type" value="Genomic_DNA"/>
</dbReference>
<reference evidence="2" key="1">
    <citation type="submission" date="2022-12" db="EMBL/GenBank/DDBJ databases">
        <authorList>
            <person name="Petersen C."/>
        </authorList>
    </citation>
    <scope>NUCLEOTIDE SEQUENCE</scope>
    <source>
        <strain evidence="2">IBT 15544</strain>
    </source>
</reference>
<gene>
    <name evidence="2" type="ORF">N7498_007840</name>
</gene>
<protein>
    <submittedName>
        <fullName evidence="2">Uncharacterized protein</fullName>
    </submittedName>
</protein>
<evidence type="ECO:0000313" key="2">
    <source>
        <dbReference type="EMBL" id="KAJ5198723.1"/>
    </source>
</evidence>
<keyword evidence="3" id="KW-1185">Reference proteome</keyword>
<keyword evidence="1" id="KW-0812">Transmembrane</keyword>
<comment type="caution">
    <text evidence="2">The sequence shown here is derived from an EMBL/GenBank/DDBJ whole genome shotgun (WGS) entry which is preliminary data.</text>
</comment>
<evidence type="ECO:0000313" key="3">
    <source>
        <dbReference type="Proteomes" id="UP001150904"/>
    </source>
</evidence>
<reference evidence="2" key="2">
    <citation type="journal article" date="2023" name="IMA Fungus">
        <title>Comparative genomic study of the Penicillium genus elucidates a diverse pangenome and 15 lateral gene transfer events.</title>
        <authorList>
            <person name="Petersen C."/>
            <person name="Sorensen T."/>
            <person name="Nielsen M.R."/>
            <person name="Sondergaard T.E."/>
            <person name="Sorensen J.L."/>
            <person name="Fitzpatrick D.A."/>
            <person name="Frisvad J.C."/>
            <person name="Nielsen K.L."/>
        </authorList>
    </citation>
    <scope>NUCLEOTIDE SEQUENCE</scope>
    <source>
        <strain evidence="2">IBT 15544</strain>
    </source>
</reference>
<keyword evidence="1" id="KW-1133">Transmembrane helix</keyword>
<dbReference type="Proteomes" id="UP001150904">
    <property type="component" value="Unassembled WGS sequence"/>
</dbReference>
<evidence type="ECO:0000256" key="1">
    <source>
        <dbReference type="SAM" id="Phobius"/>
    </source>
</evidence>
<name>A0A9W9JKT2_9EURO</name>
<keyword evidence="1" id="KW-0472">Membrane</keyword>
<accession>A0A9W9JKT2</accession>
<organism evidence="2 3">
    <name type="scientific">Penicillium cinerascens</name>
    <dbReference type="NCBI Taxonomy" id="70096"/>
    <lineage>
        <taxon>Eukaryota</taxon>
        <taxon>Fungi</taxon>
        <taxon>Dikarya</taxon>
        <taxon>Ascomycota</taxon>
        <taxon>Pezizomycotina</taxon>
        <taxon>Eurotiomycetes</taxon>
        <taxon>Eurotiomycetidae</taxon>
        <taxon>Eurotiales</taxon>
        <taxon>Aspergillaceae</taxon>
        <taxon>Penicillium</taxon>
    </lineage>
</organism>
<proteinExistence type="predicted"/>
<dbReference type="RefSeq" id="XP_058307151.1">
    <property type="nucleotide sequence ID" value="XM_058454902.1"/>
</dbReference>
<feature type="transmembrane region" description="Helical" evidence="1">
    <location>
        <begin position="93"/>
        <end position="110"/>
    </location>
</feature>
<dbReference type="AlphaFoldDB" id="A0A9W9JKT2"/>
<sequence length="111" mass="12394">MCRLRWMRYIDDLNVLIPLLLRLSDTDHSTTGILHCQDPFVDNYSNLTGAVVLPHITKSSDYICERVFHIVFVLTVSTAAIIISRAIDILGNKVVAYLACFLVAAGAYIHS</sequence>
<dbReference type="GeneID" id="83182203"/>